<evidence type="ECO:0000313" key="4">
    <source>
        <dbReference type="Proteomes" id="UP000092154"/>
    </source>
</evidence>
<dbReference type="EMBL" id="KV448161">
    <property type="protein sequence ID" value="OAX42255.1"/>
    <property type="molecule type" value="Genomic_DNA"/>
</dbReference>
<feature type="region of interest" description="Disordered" evidence="1">
    <location>
        <begin position="1"/>
        <end position="39"/>
    </location>
</feature>
<accession>A0A1B7NBM2</accession>
<keyword evidence="4" id="KW-1185">Reference proteome</keyword>
<gene>
    <name evidence="3" type="ORF">K503DRAFT_683794</name>
</gene>
<organism evidence="3 4">
    <name type="scientific">Rhizopogon vinicolor AM-OR11-026</name>
    <dbReference type="NCBI Taxonomy" id="1314800"/>
    <lineage>
        <taxon>Eukaryota</taxon>
        <taxon>Fungi</taxon>
        <taxon>Dikarya</taxon>
        <taxon>Basidiomycota</taxon>
        <taxon>Agaricomycotina</taxon>
        <taxon>Agaricomycetes</taxon>
        <taxon>Agaricomycetidae</taxon>
        <taxon>Boletales</taxon>
        <taxon>Suillineae</taxon>
        <taxon>Rhizopogonaceae</taxon>
        <taxon>Rhizopogon</taxon>
    </lineage>
</organism>
<proteinExistence type="predicted"/>
<feature type="compositionally biased region" description="Basic and acidic residues" evidence="1">
    <location>
        <begin position="13"/>
        <end position="28"/>
    </location>
</feature>
<dbReference type="STRING" id="1314800.A0A1B7NBM2"/>
<dbReference type="AlphaFoldDB" id="A0A1B7NBM2"/>
<evidence type="ECO:0000313" key="3">
    <source>
        <dbReference type="EMBL" id="OAX42255.1"/>
    </source>
</evidence>
<evidence type="ECO:0000259" key="2">
    <source>
        <dbReference type="Pfam" id="PF04774"/>
    </source>
</evidence>
<dbReference type="Proteomes" id="UP000092154">
    <property type="component" value="Unassembled WGS sequence"/>
</dbReference>
<dbReference type="Pfam" id="PF04774">
    <property type="entry name" value="HABP4_PAI-RBP1"/>
    <property type="match status" value="1"/>
</dbReference>
<feature type="domain" description="Hyaluronan/mRNA-binding protein" evidence="2">
    <location>
        <begin position="21"/>
        <end position="75"/>
    </location>
</feature>
<evidence type="ECO:0000256" key="1">
    <source>
        <dbReference type="SAM" id="MobiDB-lite"/>
    </source>
</evidence>
<sequence length="146" mass="16378">MTRTSRATFPRAIIRDRSESKSGLDKSIRKNGGGQHNWGSIKDEAYLEAAWREDERVELEEAAAEQQGDNFPKKPILEKRANSFTEEDRESARQFRKNALKGQDIDLSAIARTSSAVSTSPPNRSSPVTITGSAEVRRFLCKWHGT</sequence>
<dbReference type="OrthoDB" id="2562681at2759"/>
<dbReference type="InParanoid" id="A0A1B7NBM2"/>
<reference evidence="3 4" key="1">
    <citation type="submission" date="2016-06" db="EMBL/GenBank/DDBJ databases">
        <title>Comparative genomics of the ectomycorrhizal sister species Rhizopogon vinicolor and Rhizopogon vesiculosus (Basidiomycota: Boletales) reveals a divergence of the mating type B locus.</title>
        <authorList>
            <consortium name="DOE Joint Genome Institute"/>
            <person name="Mujic A.B."/>
            <person name="Kuo A."/>
            <person name="Tritt A."/>
            <person name="Lipzen A."/>
            <person name="Chen C."/>
            <person name="Johnson J."/>
            <person name="Sharma A."/>
            <person name="Barry K."/>
            <person name="Grigoriev I.V."/>
            <person name="Spatafora J.W."/>
        </authorList>
    </citation>
    <scope>NUCLEOTIDE SEQUENCE [LARGE SCALE GENOMIC DNA]</scope>
    <source>
        <strain evidence="3 4">AM-OR11-026</strain>
    </source>
</reference>
<protein>
    <recommendedName>
        <fullName evidence="2">Hyaluronan/mRNA-binding protein domain-containing protein</fullName>
    </recommendedName>
</protein>
<name>A0A1B7NBM2_9AGAM</name>
<dbReference type="InterPro" id="IPR006861">
    <property type="entry name" value="HABP4_PAIRBP1-bd"/>
</dbReference>